<evidence type="ECO:0000313" key="2">
    <source>
        <dbReference type="Proteomes" id="UP000304953"/>
    </source>
</evidence>
<accession>A0AC61RVB6</accession>
<dbReference type="Proteomes" id="UP000304953">
    <property type="component" value="Unassembled WGS sequence"/>
</dbReference>
<gene>
    <name evidence="1" type="ORF">E5329_13385</name>
</gene>
<protein>
    <submittedName>
        <fullName evidence="1">AEC family transporter</fullName>
    </submittedName>
</protein>
<organism evidence="1 2">
    <name type="scientific">Petralouisia muris</name>
    <dbReference type="NCBI Taxonomy" id="3032872"/>
    <lineage>
        <taxon>Bacteria</taxon>
        <taxon>Bacillati</taxon>
        <taxon>Bacillota</taxon>
        <taxon>Clostridia</taxon>
        <taxon>Lachnospirales</taxon>
        <taxon>Lachnospiraceae</taxon>
        <taxon>Petralouisia</taxon>
    </lineage>
</organism>
<evidence type="ECO:0000313" key="1">
    <source>
        <dbReference type="EMBL" id="TGY95712.1"/>
    </source>
</evidence>
<keyword evidence="2" id="KW-1185">Reference proteome</keyword>
<dbReference type="EMBL" id="SRYA01000025">
    <property type="protein sequence ID" value="TGY95712.1"/>
    <property type="molecule type" value="Genomic_DNA"/>
</dbReference>
<proteinExistence type="predicted"/>
<reference evidence="1" key="1">
    <citation type="submission" date="2019-04" db="EMBL/GenBank/DDBJ databases">
        <title>Microbes associate with the intestines of laboratory mice.</title>
        <authorList>
            <person name="Navarre W."/>
            <person name="Wong E."/>
            <person name="Huang K."/>
            <person name="Tropini C."/>
            <person name="Ng K."/>
            <person name="Yu B."/>
        </authorList>
    </citation>
    <scope>NUCLEOTIDE SEQUENCE</scope>
    <source>
        <strain evidence="1">NM01_1-7b</strain>
    </source>
</reference>
<sequence length="314" mass="33551">MLILQQMLVLFLIMVAGFFAEQKKILDEDACKKISWIVVNIANPSMILSSVSGDSRIQPEELAVTILIAVCMFGCLIALAAVLPMALRADKSQYGVYRVMTVFSNIGFMGFPILSALYGKESLLYAALFVLIYNVLIYTYGILCLNRNSQGSFGQAKISDSLKQIGNVGVLSAVGALILYFGNISLPAVLSQAFEMFADLTAPLSMMVIGASFGQMSIKDMAMDVRLLVFSAVKLLAVPVGGMWVLSRFVENPILLGVCLVMLATPVGSLTAMLAKQYDCDSELASRGVALTTLLSVAAIPAVAAICRGMGIAV</sequence>
<name>A0AC61RVB6_9FIRM</name>
<comment type="caution">
    <text evidence="1">The sequence shown here is derived from an EMBL/GenBank/DDBJ whole genome shotgun (WGS) entry which is preliminary data.</text>
</comment>